<dbReference type="RefSeq" id="WP_122375149.1">
    <property type="nucleotide sequence ID" value="NZ_BMPB01000024.1"/>
</dbReference>
<keyword evidence="4" id="KW-0804">Transcription</keyword>
<organism evidence="7 8">
    <name type="scientific">Parabacteroides faecis</name>
    <dbReference type="NCBI Taxonomy" id="1217282"/>
    <lineage>
        <taxon>Bacteria</taxon>
        <taxon>Pseudomonadati</taxon>
        <taxon>Bacteroidota</taxon>
        <taxon>Bacteroidia</taxon>
        <taxon>Bacteroidales</taxon>
        <taxon>Tannerellaceae</taxon>
        <taxon>Parabacteroides</taxon>
    </lineage>
</organism>
<keyword evidence="2" id="KW-0805">Transcription regulation</keyword>
<evidence type="ECO:0000256" key="1">
    <source>
        <dbReference type="ARBA" id="ARBA00010641"/>
    </source>
</evidence>
<dbReference type="NCBIfam" id="TIGR02937">
    <property type="entry name" value="sigma70-ECF"/>
    <property type="match status" value="1"/>
</dbReference>
<reference evidence="7 8" key="1">
    <citation type="submission" date="2020-08" db="EMBL/GenBank/DDBJ databases">
        <title>Genomic Encyclopedia of Type Strains, Phase IV (KMG-IV): sequencing the most valuable type-strain genomes for metagenomic binning, comparative biology and taxonomic classification.</title>
        <authorList>
            <person name="Goeker M."/>
        </authorList>
    </citation>
    <scope>NUCLEOTIDE SEQUENCE [LARGE SCALE GENOMIC DNA]</scope>
    <source>
        <strain evidence="7 8">DSM 102983</strain>
    </source>
</reference>
<evidence type="ECO:0000256" key="4">
    <source>
        <dbReference type="ARBA" id="ARBA00023163"/>
    </source>
</evidence>
<evidence type="ECO:0000313" key="7">
    <source>
        <dbReference type="EMBL" id="MBB4623112.1"/>
    </source>
</evidence>
<dbReference type="InterPro" id="IPR007627">
    <property type="entry name" value="RNA_pol_sigma70_r2"/>
</dbReference>
<dbReference type="Pfam" id="PF08281">
    <property type="entry name" value="Sigma70_r4_2"/>
    <property type="match status" value="1"/>
</dbReference>
<evidence type="ECO:0000259" key="6">
    <source>
        <dbReference type="Pfam" id="PF08281"/>
    </source>
</evidence>
<dbReference type="InterPro" id="IPR039425">
    <property type="entry name" value="RNA_pol_sigma-70-like"/>
</dbReference>
<feature type="domain" description="RNA polymerase sigma-70 region 2" evidence="5">
    <location>
        <begin position="25"/>
        <end position="90"/>
    </location>
</feature>
<proteinExistence type="inferred from homology"/>
<dbReference type="SUPFAM" id="SSF88946">
    <property type="entry name" value="Sigma2 domain of RNA polymerase sigma factors"/>
    <property type="match status" value="1"/>
</dbReference>
<comment type="caution">
    <text evidence="7">The sequence shown here is derived from an EMBL/GenBank/DDBJ whole genome shotgun (WGS) entry which is preliminary data.</text>
</comment>
<evidence type="ECO:0000259" key="5">
    <source>
        <dbReference type="Pfam" id="PF04542"/>
    </source>
</evidence>
<dbReference type="Gene3D" id="1.10.1740.10">
    <property type="match status" value="1"/>
</dbReference>
<dbReference type="CDD" id="cd06171">
    <property type="entry name" value="Sigma70_r4"/>
    <property type="match status" value="1"/>
</dbReference>
<comment type="similarity">
    <text evidence="1">Belongs to the sigma-70 factor family. ECF subfamily.</text>
</comment>
<feature type="domain" description="RNA polymerase sigma factor 70 region 4 type 2" evidence="6">
    <location>
        <begin position="125"/>
        <end position="175"/>
    </location>
</feature>
<gene>
    <name evidence="7" type="ORF">GGQ57_003021</name>
</gene>
<dbReference type="InterPro" id="IPR036388">
    <property type="entry name" value="WH-like_DNA-bd_sf"/>
</dbReference>
<dbReference type="PANTHER" id="PTHR43133:SF46">
    <property type="entry name" value="RNA POLYMERASE SIGMA-70 FACTOR ECF SUBFAMILY"/>
    <property type="match status" value="1"/>
</dbReference>
<dbReference type="Gene3D" id="1.10.10.10">
    <property type="entry name" value="Winged helix-like DNA-binding domain superfamily/Winged helix DNA-binding domain"/>
    <property type="match status" value="1"/>
</dbReference>
<dbReference type="InterPro" id="IPR013324">
    <property type="entry name" value="RNA_pol_sigma_r3/r4-like"/>
</dbReference>
<dbReference type="InterPro" id="IPR013325">
    <property type="entry name" value="RNA_pol_sigma_r2"/>
</dbReference>
<dbReference type="SUPFAM" id="SSF88659">
    <property type="entry name" value="Sigma3 and sigma4 domains of RNA polymerase sigma factors"/>
    <property type="match status" value="1"/>
</dbReference>
<accession>A0ABR6KQD7</accession>
<dbReference type="Proteomes" id="UP000533637">
    <property type="component" value="Unassembled WGS sequence"/>
</dbReference>
<keyword evidence="3" id="KW-0731">Sigma factor</keyword>
<evidence type="ECO:0000313" key="8">
    <source>
        <dbReference type="Proteomes" id="UP000533637"/>
    </source>
</evidence>
<dbReference type="InterPro" id="IPR014284">
    <property type="entry name" value="RNA_pol_sigma-70_dom"/>
</dbReference>
<sequence length="193" mass="22688">MISSTEERKLVEELKHNSYKAFTRLYNSYLPHLYGFIFEALKSHAQTADITQETFIRIWENRTMINPELSFKSFIFTIAHNLVISEYRKQINRPELIDYIEFTNNSNLIDDSTQHKIDLDEFISRLEKAKQQLPPRQKEIFELIKEHGMTSTQVAEQLGISEQVVRNQLSVSLKTLKKALNDSLILFLLFFSN</sequence>
<name>A0ABR6KQD7_9BACT</name>
<dbReference type="EMBL" id="JACHOC010000005">
    <property type="protein sequence ID" value="MBB4623112.1"/>
    <property type="molecule type" value="Genomic_DNA"/>
</dbReference>
<dbReference type="InterPro" id="IPR013249">
    <property type="entry name" value="RNA_pol_sigma70_r4_t2"/>
</dbReference>
<evidence type="ECO:0000256" key="3">
    <source>
        <dbReference type="ARBA" id="ARBA00023082"/>
    </source>
</evidence>
<dbReference type="Pfam" id="PF04542">
    <property type="entry name" value="Sigma70_r2"/>
    <property type="match status" value="1"/>
</dbReference>
<evidence type="ECO:0000256" key="2">
    <source>
        <dbReference type="ARBA" id="ARBA00023015"/>
    </source>
</evidence>
<keyword evidence="8" id="KW-1185">Reference proteome</keyword>
<protein>
    <submittedName>
        <fullName evidence="7">RNA polymerase sigma-70 factor (ECF subfamily)</fullName>
    </submittedName>
</protein>
<dbReference type="PANTHER" id="PTHR43133">
    <property type="entry name" value="RNA POLYMERASE ECF-TYPE SIGMA FACTO"/>
    <property type="match status" value="1"/>
</dbReference>